<name>A0A9K3J5K2_HELAN</name>
<reference evidence="1" key="1">
    <citation type="journal article" date="2017" name="Nature">
        <title>The sunflower genome provides insights into oil metabolism, flowering and Asterid evolution.</title>
        <authorList>
            <person name="Badouin H."/>
            <person name="Gouzy J."/>
            <person name="Grassa C.J."/>
            <person name="Murat F."/>
            <person name="Staton S.E."/>
            <person name="Cottret L."/>
            <person name="Lelandais-Briere C."/>
            <person name="Owens G.L."/>
            <person name="Carrere S."/>
            <person name="Mayjonade B."/>
            <person name="Legrand L."/>
            <person name="Gill N."/>
            <person name="Kane N.C."/>
            <person name="Bowers J.E."/>
            <person name="Hubner S."/>
            <person name="Bellec A."/>
            <person name="Berard A."/>
            <person name="Berges H."/>
            <person name="Blanchet N."/>
            <person name="Boniface M.C."/>
            <person name="Brunel D."/>
            <person name="Catrice O."/>
            <person name="Chaidir N."/>
            <person name="Claudel C."/>
            <person name="Donnadieu C."/>
            <person name="Faraut T."/>
            <person name="Fievet G."/>
            <person name="Helmstetter N."/>
            <person name="King M."/>
            <person name="Knapp S.J."/>
            <person name="Lai Z."/>
            <person name="Le Paslier M.C."/>
            <person name="Lippi Y."/>
            <person name="Lorenzon L."/>
            <person name="Mandel J.R."/>
            <person name="Marage G."/>
            <person name="Marchand G."/>
            <person name="Marquand E."/>
            <person name="Bret-Mestries E."/>
            <person name="Morien E."/>
            <person name="Nambeesan S."/>
            <person name="Nguyen T."/>
            <person name="Pegot-Espagnet P."/>
            <person name="Pouilly N."/>
            <person name="Raftis F."/>
            <person name="Sallet E."/>
            <person name="Schiex T."/>
            <person name="Thomas J."/>
            <person name="Vandecasteele C."/>
            <person name="Vares D."/>
            <person name="Vear F."/>
            <person name="Vautrin S."/>
            <person name="Crespi M."/>
            <person name="Mangin B."/>
            <person name="Burke J.M."/>
            <person name="Salse J."/>
            <person name="Munos S."/>
            <person name="Vincourt P."/>
            <person name="Rieseberg L.H."/>
            <person name="Langlade N.B."/>
        </authorList>
    </citation>
    <scope>NUCLEOTIDE SEQUENCE</scope>
    <source>
        <tissue evidence="1">Leaves</tissue>
    </source>
</reference>
<evidence type="ECO:0000313" key="1">
    <source>
        <dbReference type="EMBL" id="KAF5809169.1"/>
    </source>
</evidence>
<dbReference type="Gramene" id="mRNA:HanXRQr2_Chr04g0153951">
    <property type="protein sequence ID" value="CDS:HanXRQr2_Chr04g0153951.1"/>
    <property type="gene ID" value="HanXRQr2_Chr04g0153951"/>
</dbReference>
<reference evidence="1" key="2">
    <citation type="submission" date="2020-06" db="EMBL/GenBank/DDBJ databases">
        <title>Helianthus annuus Genome sequencing and assembly Release 2.</title>
        <authorList>
            <person name="Gouzy J."/>
            <person name="Langlade N."/>
            <person name="Munos S."/>
        </authorList>
    </citation>
    <scope>NUCLEOTIDE SEQUENCE</scope>
    <source>
        <tissue evidence="1">Leaves</tissue>
    </source>
</reference>
<accession>A0A9K3J5K2</accession>
<evidence type="ECO:0000313" key="2">
    <source>
        <dbReference type="Proteomes" id="UP000215914"/>
    </source>
</evidence>
<sequence length="84" mass="9942">MPFPCGEEARCQWHDKLAELQNKRCSRISFFFVRLSHREYKNVMRYFHCPFLTVSVAIDFGRNLLGLGRTILKLIESETNTNPY</sequence>
<protein>
    <submittedName>
        <fullName evidence="1">Uncharacterized protein</fullName>
    </submittedName>
</protein>
<proteinExistence type="predicted"/>
<organism evidence="1 2">
    <name type="scientific">Helianthus annuus</name>
    <name type="common">Common sunflower</name>
    <dbReference type="NCBI Taxonomy" id="4232"/>
    <lineage>
        <taxon>Eukaryota</taxon>
        <taxon>Viridiplantae</taxon>
        <taxon>Streptophyta</taxon>
        <taxon>Embryophyta</taxon>
        <taxon>Tracheophyta</taxon>
        <taxon>Spermatophyta</taxon>
        <taxon>Magnoliopsida</taxon>
        <taxon>eudicotyledons</taxon>
        <taxon>Gunneridae</taxon>
        <taxon>Pentapetalae</taxon>
        <taxon>asterids</taxon>
        <taxon>campanulids</taxon>
        <taxon>Asterales</taxon>
        <taxon>Asteraceae</taxon>
        <taxon>Asteroideae</taxon>
        <taxon>Heliantheae alliance</taxon>
        <taxon>Heliantheae</taxon>
        <taxon>Helianthus</taxon>
    </lineage>
</organism>
<dbReference type="AlphaFoldDB" id="A0A9K3J5K2"/>
<dbReference type="EMBL" id="MNCJ02000319">
    <property type="protein sequence ID" value="KAF5809169.1"/>
    <property type="molecule type" value="Genomic_DNA"/>
</dbReference>
<keyword evidence="2" id="KW-1185">Reference proteome</keyword>
<gene>
    <name evidence="1" type="ORF">HanXRQr2_Chr04g0153951</name>
</gene>
<comment type="caution">
    <text evidence="1">The sequence shown here is derived from an EMBL/GenBank/DDBJ whole genome shotgun (WGS) entry which is preliminary data.</text>
</comment>
<dbReference type="Proteomes" id="UP000215914">
    <property type="component" value="Unassembled WGS sequence"/>
</dbReference>